<comment type="caution">
    <text evidence="1">The sequence shown here is derived from an EMBL/GenBank/DDBJ whole genome shotgun (WGS) entry which is preliminary data.</text>
</comment>
<dbReference type="Proteomes" id="UP000614915">
    <property type="component" value="Unassembled WGS sequence"/>
</dbReference>
<gene>
    <name evidence="1" type="ORF">IW248_001280</name>
</gene>
<keyword evidence="2" id="KW-1185">Reference proteome</keyword>
<sequence length="127" mass="13808">MGASDVVAVDLTADERFLLSRGLGEWGGPASPTEDFARAMGFDSKEDLWRGEGRRLREALDSGGPLTRSQWRKALLALEIVFSSDVIGSGCDWSITTGISDEETIKLLRVVQRKLGRVIWSAADGPV</sequence>
<dbReference type="RefSeq" id="WP_196926097.1">
    <property type="nucleotide sequence ID" value="NZ_JADOTX010000001.1"/>
</dbReference>
<accession>A0ABS0JD58</accession>
<proteinExistence type="predicted"/>
<evidence type="ECO:0000313" key="1">
    <source>
        <dbReference type="EMBL" id="MBG6064993.1"/>
    </source>
</evidence>
<name>A0ABS0JD58_9ACTN</name>
<reference evidence="1 2" key="1">
    <citation type="submission" date="2020-11" db="EMBL/GenBank/DDBJ databases">
        <title>Sequencing the genomes of 1000 actinobacteria strains.</title>
        <authorList>
            <person name="Klenk H.-P."/>
        </authorList>
    </citation>
    <scope>NUCLEOTIDE SEQUENCE [LARGE SCALE GENOMIC DNA]</scope>
    <source>
        <strain evidence="1 2">DSM 101692</strain>
    </source>
</reference>
<evidence type="ECO:0000313" key="2">
    <source>
        <dbReference type="Proteomes" id="UP000614915"/>
    </source>
</evidence>
<protein>
    <submittedName>
        <fullName evidence="1">Uncharacterized protein</fullName>
    </submittedName>
</protein>
<dbReference type="EMBL" id="JADOTX010000001">
    <property type="protein sequence ID" value="MBG6064993.1"/>
    <property type="molecule type" value="Genomic_DNA"/>
</dbReference>
<organism evidence="1 2">
    <name type="scientific">Micromonospora ureilytica</name>
    <dbReference type="NCBI Taxonomy" id="709868"/>
    <lineage>
        <taxon>Bacteria</taxon>
        <taxon>Bacillati</taxon>
        <taxon>Actinomycetota</taxon>
        <taxon>Actinomycetes</taxon>
        <taxon>Micromonosporales</taxon>
        <taxon>Micromonosporaceae</taxon>
        <taxon>Micromonospora</taxon>
    </lineage>
</organism>